<keyword evidence="1" id="KW-0732">Signal</keyword>
<dbReference type="AlphaFoldDB" id="A0A8J2ZGM5"/>
<organism evidence="2 3">
    <name type="scientific">Salipiger pallidus</name>
    <dbReference type="NCBI Taxonomy" id="1775170"/>
    <lineage>
        <taxon>Bacteria</taxon>
        <taxon>Pseudomonadati</taxon>
        <taxon>Pseudomonadota</taxon>
        <taxon>Alphaproteobacteria</taxon>
        <taxon>Rhodobacterales</taxon>
        <taxon>Roseobacteraceae</taxon>
        <taxon>Salipiger</taxon>
    </lineage>
</organism>
<keyword evidence="3" id="KW-1185">Reference proteome</keyword>
<accession>A0A8J2ZGM5</accession>
<dbReference type="Proteomes" id="UP000617145">
    <property type="component" value="Unassembled WGS sequence"/>
</dbReference>
<dbReference type="InterPro" id="IPR020349">
    <property type="entry name" value="Uncharacterised_14.7kDa"/>
</dbReference>
<sequence>MRFLPAYPFVALALTACGPSASVGTTAASGSLKDRWEARVATQTIAERIADNCYGEGIYLASSPYGGAVNRVTEQMVAEGEDRAALDALFMTHDFDRTMAAVDAWMARTGASPAQPATLCAAARQEMAEGSPVGQALRTM</sequence>
<reference evidence="2" key="1">
    <citation type="journal article" date="2014" name="Int. J. Syst. Evol. Microbiol.">
        <title>Complete genome sequence of Corynebacterium casei LMG S-19264T (=DSM 44701T), isolated from a smear-ripened cheese.</title>
        <authorList>
            <consortium name="US DOE Joint Genome Institute (JGI-PGF)"/>
            <person name="Walter F."/>
            <person name="Albersmeier A."/>
            <person name="Kalinowski J."/>
            <person name="Ruckert C."/>
        </authorList>
    </citation>
    <scope>NUCLEOTIDE SEQUENCE</scope>
    <source>
        <strain evidence="2">CGMCC 1.15762</strain>
    </source>
</reference>
<dbReference type="PROSITE" id="PS51257">
    <property type="entry name" value="PROKAR_LIPOPROTEIN"/>
    <property type="match status" value="1"/>
</dbReference>
<evidence type="ECO:0000256" key="1">
    <source>
        <dbReference type="SAM" id="SignalP"/>
    </source>
</evidence>
<protein>
    <recommendedName>
        <fullName evidence="4">Lipoprotein</fullName>
    </recommendedName>
</protein>
<comment type="caution">
    <text evidence="2">The sequence shown here is derived from an EMBL/GenBank/DDBJ whole genome shotgun (WGS) entry which is preliminary data.</text>
</comment>
<feature type="signal peptide" evidence="1">
    <location>
        <begin position="1"/>
        <end position="21"/>
    </location>
</feature>
<dbReference type="Pfam" id="PF17267">
    <property type="entry name" value="DUF5333"/>
    <property type="match status" value="1"/>
</dbReference>
<name>A0A8J2ZGM5_9RHOB</name>
<dbReference type="EMBL" id="BMJV01000001">
    <property type="protein sequence ID" value="GGG61850.1"/>
    <property type="molecule type" value="Genomic_DNA"/>
</dbReference>
<dbReference type="RefSeq" id="WP_373285609.1">
    <property type="nucleotide sequence ID" value="NZ_BMJV01000001.1"/>
</dbReference>
<evidence type="ECO:0000313" key="2">
    <source>
        <dbReference type="EMBL" id="GGG61850.1"/>
    </source>
</evidence>
<proteinExistence type="predicted"/>
<feature type="chain" id="PRO_5035197138" description="Lipoprotein" evidence="1">
    <location>
        <begin position="22"/>
        <end position="140"/>
    </location>
</feature>
<evidence type="ECO:0008006" key="4">
    <source>
        <dbReference type="Google" id="ProtNLM"/>
    </source>
</evidence>
<gene>
    <name evidence="2" type="ORF">GCM10011415_05020</name>
</gene>
<evidence type="ECO:0000313" key="3">
    <source>
        <dbReference type="Proteomes" id="UP000617145"/>
    </source>
</evidence>
<reference evidence="2" key="2">
    <citation type="submission" date="2020-09" db="EMBL/GenBank/DDBJ databases">
        <authorList>
            <person name="Sun Q."/>
            <person name="Zhou Y."/>
        </authorList>
    </citation>
    <scope>NUCLEOTIDE SEQUENCE</scope>
    <source>
        <strain evidence="2">CGMCC 1.15762</strain>
    </source>
</reference>